<evidence type="ECO:0000259" key="3">
    <source>
        <dbReference type="PROSITE" id="PS51770"/>
    </source>
</evidence>
<dbReference type="GO" id="GO:0005829">
    <property type="term" value="C:cytosol"/>
    <property type="evidence" value="ECO:0007669"/>
    <property type="project" value="TreeGrafter"/>
</dbReference>
<name>A0A6B0STV1_9EURY</name>
<organism evidence="4 5">
    <name type="scientific">Halobaculum saliterrae</name>
    <dbReference type="NCBI Taxonomy" id="2073113"/>
    <lineage>
        <taxon>Archaea</taxon>
        <taxon>Methanobacteriati</taxon>
        <taxon>Methanobacteriota</taxon>
        <taxon>Stenosarchaea group</taxon>
        <taxon>Halobacteria</taxon>
        <taxon>Halobacteriales</taxon>
        <taxon>Haloferacaceae</taxon>
        <taxon>Halobaculum</taxon>
    </lineage>
</organism>
<dbReference type="InterPro" id="IPR006683">
    <property type="entry name" value="Thioestr_dom"/>
</dbReference>
<feature type="domain" description="HotDog ACOT-type" evidence="3">
    <location>
        <begin position="33"/>
        <end position="145"/>
    </location>
</feature>
<evidence type="ECO:0000256" key="1">
    <source>
        <dbReference type="ARBA" id="ARBA00022801"/>
    </source>
</evidence>
<dbReference type="InterPro" id="IPR033120">
    <property type="entry name" value="HOTDOG_ACOT"/>
</dbReference>
<dbReference type="AlphaFoldDB" id="A0A6B0STV1"/>
<proteinExistence type="predicted"/>
<feature type="region of interest" description="Disordered" evidence="2">
    <location>
        <begin position="1"/>
        <end position="31"/>
    </location>
</feature>
<reference evidence="4 5" key="1">
    <citation type="submission" date="2019-12" db="EMBL/GenBank/DDBJ databases">
        <title>Isolation and characterization of three novel carbon monoxide-oxidizing members of Halobacteria from salione crusts and soils.</title>
        <authorList>
            <person name="Myers M.R."/>
            <person name="King G.M."/>
        </authorList>
    </citation>
    <scope>NUCLEOTIDE SEQUENCE [LARGE SCALE GENOMIC DNA]</scope>
    <source>
        <strain evidence="4 5">WSA2</strain>
    </source>
</reference>
<protein>
    <submittedName>
        <fullName evidence="4">Acyl-CoA thioesterase</fullName>
    </submittedName>
</protein>
<dbReference type="EMBL" id="WUUS01000008">
    <property type="protein sequence ID" value="MXR42314.1"/>
    <property type="molecule type" value="Genomic_DNA"/>
</dbReference>
<dbReference type="Proteomes" id="UP000437065">
    <property type="component" value="Unassembled WGS sequence"/>
</dbReference>
<dbReference type="Pfam" id="PF03061">
    <property type="entry name" value="4HBT"/>
    <property type="match status" value="1"/>
</dbReference>
<dbReference type="InterPro" id="IPR040170">
    <property type="entry name" value="Cytosol_ACT"/>
</dbReference>
<dbReference type="InterPro" id="IPR029069">
    <property type="entry name" value="HotDog_dom_sf"/>
</dbReference>
<dbReference type="GO" id="GO:0006637">
    <property type="term" value="P:acyl-CoA metabolic process"/>
    <property type="evidence" value="ECO:0007669"/>
    <property type="project" value="TreeGrafter"/>
</dbReference>
<dbReference type="OrthoDB" id="15030at2157"/>
<dbReference type="PANTHER" id="PTHR11049">
    <property type="entry name" value="ACYL COENZYME A THIOESTER HYDROLASE"/>
    <property type="match status" value="1"/>
</dbReference>
<keyword evidence="1" id="KW-0378">Hydrolase</keyword>
<dbReference type="GO" id="GO:0009062">
    <property type="term" value="P:fatty acid catabolic process"/>
    <property type="evidence" value="ECO:0007669"/>
    <property type="project" value="TreeGrafter"/>
</dbReference>
<dbReference type="SUPFAM" id="SSF54637">
    <property type="entry name" value="Thioesterase/thiol ester dehydrase-isomerase"/>
    <property type="match status" value="1"/>
</dbReference>
<dbReference type="GO" id="GO:0052816">
    <property type="term" value="F:long-chain fatty acyl-CoA hydrolase activity"/>
    <property type="evidence" value="ECO:0007669"/>
    <property type="project" value="TreeGrafter"/>
</dbReference>
<dbReference type="PROSITE" id="PS51770">
    <property type="entry name" value="HOTDOG_ACOT"/>
    <property type="match status" value="1"/>
</dbReference>
<dbReference type="CDD" id="cd03442">
    <property type="entry name" value="BFIT_BACH"/>
    <property type="match status" value="1"/>
</dbReference>
<sequence length="184" mass="19631">MTDADDAVDGRLDGAGSDAVDGDTPGDGEGTLAASYTEMTELLLPNDTNNLGRALGGAVLHWMDICGAIAAMRFSRRQCVTASMDHVDFIAPIDLGEVAVLEAYVFNTGRTSVDVKVDVRAENPRTGEERRTTTSFLTFVALDEDGTPTPVPDLECPTPEEAALREEAVGERRAQLTDVSERLG</sequence>
<dbReference type="Gene3D" id="3.10.129.10">
    <property type="entry name" value="Hotdog Thioesterase"/>
    <property type="match status" value="1"/>
</dbReference>
<gene>
    <name evidence="4" type="ORF">GRX01_13325</name>
</gene>
<comment type="caution">
    <text evidence="4">The sequence shown here is derived from an EMBL/GenBank/DDBJ whole genome shotgun (WGS) entry which is preliminary data.</text>
</comment>
<evidence type="ECO:0000313" key="5">
    <source>
        <dbReference type="Proteomes" id="UP000437065"/>
    </source>
</evidence>
<keyword evidence="5" id="KW-1185">Reference proteome</keyword>
<dbReference type="PANTHER" id="PTHR11049:SF24">
    <property type="entry name" value="CYTOSOLIC ACYL COENZYME A THIOESTER HYDROLASE"/>
    <property type="match status" value="1"/>
</dbReference>
<evidence type="ECO:0000256" key="2">
    <source>
        <dbReference type="SAM" id="MobiDB-lite"/>
    </source>
</evidence>
<evidence type="ECO:0000313" key="4">
    <source>
        <dbReference type="EMBL" id="MXR42314.1"/>
    </source>
</evidence>
<accession>A0A6B0STV1</accession>